<evidence type="ECO:0000259" key="9">
    <source>
        <dbReference type="PROSITE" id="PS50110"/>
    </source>
</evidence>
<evidence type="ECO:0000256" key="7">
    <source>
        <dbReference type="SAM" id="Coils"/>
    </source>
</evidence>
<comment type="catalytic activity">
    <reaction evidence="1">
        <text>ATP + protein L-histidine = ADP + protein N-phospho-L-histidine.</text>
        <dbReference type="EC" id="2.7.13.3"/>
    </reaction>
</comment>
<dbReference type="Proteomes" id="UP000037029">
    <property type="component" value="Chromosome"/>
</dbReference>
<evidence type="ECO:0000256" key="4">
    <source>
        <dbReference type="ARBA" id="ARBA00022679"/>
    </source>
</evidence>
<feature type="domain" description="Histidine kinase" evidence="8">
    <location>
        <begin position="160"/>
        <end position="378"/>
    </location>
</feature>
<dbReference type="CDD" id="cd00082">
    <property type="entry name" value="HisKA"/>
    <property type="match status" value="1"/>
</dbReference>
<dbReference type="InterPro" id="IPR005467">
    <property type="entry name" value="His_kinase_dom"/>
</dbReference>
<keyword evidence="7" id="KW-0175">Coiled coil</keyword>
<gene>
    <name evidence="10" type="ORF">BV87_12640</name>
    <name evidence="11" type="ORF">N5J77_00025</name>
</gene>
<evidence type="ECO:0000313" key="10">
    <source>
        <dbReference type="EMBL" id="ATP19164.1"/>
    </source>
</evidence>
<evidence type="ECO:0000259" key="8">
    <source>
        <dbReference type="PROSITE" id="PS50109"/>
    </source>
</evidence>
<proteinExistence type="predicted"/>
<dbReference type="Gene3D" id="3.30.565.10">
    <property type="entry name" value="Histidine kinase-like ATPase, C-terminal domain"/>
    <property type="match status" value="1"/>
</dbReference>
<dbReference type="SMART" id="SM00448">
    <property type="entry name" value="REC"/>
    <property type="match status" value="1"/>
</dbReference>
<dbReference type="RefSeq" id="WP_048939554.1">
    <property type="nucleotide sequence ID" value="NZ_CP020925.1"/>
</dbReference>
<evidence type="ECO:0000313" key="11">
    <source>
        <dbReference type="EMBL" id="MDH2129491.1"/>
    </source>
</evidence>
<organism evidence="10 12">
    <name type="scientific">Sphingobium yanoikuyae</name>
    <name type="common">Sphingomonas yanoikuyae</name>
    <dbReference type="NCBI Taxonomy" id="13690"/>
    <lineage>
        <taxon>Bacteria</taxon>
        <taxon>Pseudomonadati</taxon>
        <taxon>Pseudomonadota</taxon>
        <taxon>Alphaproteobacteria</taxon>
        <taxon>Sphingomonadales</taxon>
        <taxon>Sphingomonadaceae</taxon>
        <taxon>Sphingobium</taxon>
    </lineage>
</organism>
<dbReference type="PRINTS" id="PR00344">
    <property type="entry name" value="BCTRLSENSOR"/>
</dbReference>
<accession>A0A0J9CUY7</accession>
<name>A0A0J9CUY7_SPHYA</name>
<dbReference type="InterPro" id="IPR011006">
    <property type="entry name" value="CheY-like_superfamily"/>
</dbReference>
<reference evidence="10 12" key="1">
    <citation type="submission" date="2017-04" db="EMBL/GenBank/DDBJ databases">
        <title>Characterization, genome and methylation analysis of a phthalic acid esters degrading strain Sphingobium yanoikuyae SHJ.</title>
        <authorList>
            <person name="Feng L."/>
        </authorList>
    </citation>
    <scope>NUCLEOTIDE SEQUENCE [LARGE SCALE GENOMIC DNA]</scope>
    <source>
        <strain evidence="10 12">SHJ</strain>
    </source>
</reference>
<feature type="domain" description="Response regulatory" evidence="9">
    <location>
        <begin position="6"/>
        <end position="123"/>
    </location>
</feature>
<dbReference type="SMART" id="SM00387">
    <property type="entry name" value="HATPase_c"/>
    <property type="match status" value="1"/>
</dbReference>
<evidence type="ECO:0000256" key="5">
    <source>
        <dbReference type="ARBA" id="ARBA00022777"/>
    </source>
</evidence>
<dbReference type="Pfam" id="PF00512">
    <property type="entry name" value="HisKA"/>
    <property type="match status" value="1"/>
</dbReference>
<dbReference type="AlphaFoldDB" id="A0A0J9CUY7"/>
<dbReference type="SUPFAM" id="SSF52172">
    <property type="entry name" value="CheY-like"/>
    <property type="match status" value="1"/>
</dbReference>
<feature type="coiled-coil region" evidence="7">
    <location>
        <begin position="123"/>
        <end position="153"/>
    </location>
</feature>
<dbReference type="PROSITE" id="PS50110">
    <property type="entry name" value="RESPONSE_REGULATORY"/>
    <property type="match status" value="1"/>
</dbReference>
<dbReference type="Proteomes" id="UP001162318">
    <property type="component" value="Unassembled WGS sequence"/>
</dbReference>
<dbReference type="InterPro" id="IPR004358">
    <property type="entry name" value="Sig_transdc_His_kin-like_C"/>
</dbReference>
<evidence type="ECO:0000313" key="12">
    <source>
        <dbReference type="Proteomes" id="UP000037029"/>
    </source>
</evidence>
<dbReference type="PANTHER" id="PTHR43047:SF72">
    <property type="entry name" value="OSMOSENSING HISTIDINE PROTEIN KINASE SLN1"/>
    <property type="match status" value="1"/>
</dbReference>
<sequence>MPTQTHILLIDDDEVDRQAVRRALSASDLTWVLTEAANAAEGLALAGEKAFDCVLLDYRLPDADAFDVLGALLAPGCGINAVLILTGETNPETALDLMRAGALDHLSKAELNPSGLARAIRYAKARRAFLAELEQAKREAEEKSLALDALNRQKALLLSIIAHDLRNPFQAIIGLSDSLSRTAAQKDPAKVQIRAQAVQEAAVQAHALMESLFDWAQLQMDSGNVELEMVDVAAIAQEATSVCRHTAEEKGVSVSFDCGGGMVRAHRDMLATVLRNLVGNSIKFTPAGGGITIACEKGTDGRFVIHVRDSGVGMSQQAIDNLFRIDRRVTTPGTAGEKGSGLGLLLCRDLVERMGARMEVASKVGEGTAFSLVFEGLSKQ</sequence>
<dbReference type="InterPro" id="IPR001789">
    <property type="entry name" value="Sig_transdc_resp-reg_receiver"/>
</dbReference>
<dbReference type="SMART" id="SM00388">
    <property type="entry name" value="HisKA"/>
    <property type="match status" value="1"/>
</dbReference>
<keyword evidence="5 10" id="KW-0418">Kinase</keyword>
<feature type="modified residue" description="4-aspartylphosphate" evidence="6">
    <location>
        <position position="57"/>
    </location>
</feature>
<dbReference type="SUPFAM" id="SSF55874">
    <property type="entry name" value="ATPase domain of HSP90 chaperone/DNA topoisomerase II/histidine kinase"/>
    <property type="match status" value="1"/>
</dbReference>
<dbReference type="Gene3D" id="1.10.287.130">
    <property type="match status" value="1"/>
</dbReference>
<evidence type="ECO:0000256" key="6">
    <source>
        <dbReference type="PROSITE-ProRule" id="PRU00169"/>
    </source>
</evidence>
<dbReference type="EMBL" id="CP020925">
    <property type="protein sequence ID" value="ATP19164.1"/>
    <property type="molecule type" value="Genomic_DNA"/>
</dbReference>
<dbReference type="InterPro" id="IPR036890">
    <property type="entry name" value="HATPase_C_sf"/>
</dbReference>
<keyword evidence="4" id="KW-0808">Transferase</keyword>
<dbReference type="Pfam" id="PF02518">
    <property type="entry name" value="HATPase_c"/>
    <property type="match status" value="1"/>
</dbReference>
<dbReference type="EMBL" id="JAOCKX010000001">
    <property type="protein sequence ID" value="MDH2129491.1"/>
    <property type="molecule type" value="Genomic_DNA"/>
</dbReference>
<dbReference type="InterPro" id="IPR003594">
    <property type="entry name" value="HATPase_dom"/>
</dbReference>
<dbReference type="Pfam" id="PF00072">
    <property type="entry name" value="Response_reg"/>
    <property type="match status" value="1"/>
</dbReference>
<dbReference type="Gene3D" id="3.40.50.2300">
    <property type="match status" value="1"/>
</dbReference>
<dbReference type="EC" id="2.7.13.3" evidence="2"/>
<protein>
    <recommendedName>
        <fullName evidence="2">histidine kinase</fullName>
        <ecNumber evidence="2">2.7.13.3</ecNumber>
    </recommendedName>
</protein>
<dbReference type="PANTHER" id="PTHR43047">
    <property type="entry name" value="TWO-COMPONENT HISTIDINE PROTEIN KINASE"/>
    <property type="match status" value="1"/>
</dbReference>
<dbReference type="InterPro" id="IPR003661">
    <property type="entry name" value="HisK_dim/P_dom"/>
</dbReference>
<dbReference type="GO" id="GO:0005886">
    <property type="term" value="C:plasma membrane"/>
    <property type="evidence" value="ECO:0007669"/>
    <property type="project" value="TreeGrafter"/>
</dbReference>
<keyword evidence="3 6" id="KW-0597">Phosphoprotein</keyword>
<evidence type="ECO:0000256" key="2">
    <source>
        <dbReference type="ARBA" id="ARBA00012438"/>
    </source>
</evidence>
<reference evidence="11" key="2">
    <citation type="submission" date="2022-09" db="EMBL/GenBank/DDBJ databases">
        <title>Intensive care unit water sources are persistently colonized with multi-drug resistant bacteria and are the site of extensive horizontal gene transfer of antibiotic resistance genes.</title>
        <authorList>
            <person name="Diorio-Toth L."/>
        </authorList>
    </citation>
    <scope>NUCLEOTIDE SEQUENCE</scope>
    <source>
        <strain evidence="11">GD03659</strain>
    </source>
</reference>
<dbReference type="GO" id="GO:0000155">
    <property type="term" value="F:phosphorelay sensor kinase activity"/>
    <property type="evidence" value="ECO:0007669"/>
    <property type="project" value="InterPro"/>
</dbReference>
<dbReference type="PROSITE" id="PS50109">
    <property type="entry name" value="HIS_KIN"/>
    <property type="match status" value="1"/>
</dbReference>
<dbReference type="GO" id="GO:0009927">
    <property type="term" value="F:histidine phosphotransfer kinase activity"/>
    <property type="evidence" value="ECO:0007669"/>
    <property type="project" value="TreeGrafter"/>
</dbReference>
<evidence type="ECO:0000256" key="3">
    <source>
        <dbReference type="ARBA" id="ARBA00022553"/>
    </source>
</evidence>
<dbReference type="CDD" id="cd00156">
    <property type="entry name" value="REC"/>
    <property type="match status" value="1"/>
</dbReference>
<evidence type="ECO:0000256" key="1">
    <source>
        <dbReference type="ARBA" id="ARBA00000085"/>
    </source>
</evidence>